<sequence length="318" mass="35576">MARTDDLNVWRIFCEVVQAGGVNAACDVLECEPSTVSRALKAIETEIGAPIFLREGRHLKLTELGARAYDKAIKLLNVHELMIQDLKGDQNALSGTIRLASHSGISSIEITPHLIEFRKTYPDITLELHDLTKQIPEIFHLADTPPIHLAAGYGPNRPIDGLIARYLGEMPFLCCASPLYLERFGAPRHPSECVNHIGILINSPTRVATQELVRDGIAYPLRWKSSMSFKNLMAVRTAAVLGAGIVPDLPLFHAVEALRSGQLKTILEGWRCPSASCFIYATQEAYEKRRVRILFDWLAECEQKTLDKLRQEFPQFYG</sequence>
<dbReference type="AlphaFoldDB" id="S3BVP3"/>
<evidence type="ECO:0000313" key="7">
    <source>
        <dbReference type="Proteomes" id="UP000014400"/>
    </source>
</evidence>
<dbReference type="InterPro" id="IPR036388">
    <property type="entry name" value="WH-like_DNA-bd_sf"/>
</dbReference>
<organism evidence="6 7">
    <name type="scientific">Sutterella wadsworthensis HGA0223</name>
    <dbReference type="NCBI Taxonomy" id="1203554"/>
    <lineage>
        <taxon>Bacteria</taxon>
        <taxon>Pseudomonadati</taxon>
        <taxon>Pseudomonadota</taxon>
        <taxon>Betaproteobacteria</taxon>
        <taxon>Burkholderiales</taxon>
        <taxon>Sutterellaceae</taxon>
        <taxon>Sutterella</taxon>
    </lineage>
</organism>
<dbReference type="Gene3D" id="3.40.190.290">
    <property type="match status" value="1"/>
</dbReference>
<dbReference type="eggNOG" id="COG0583">
    <property type="taxonomic scope" value="Bacteria"/>
</dbReference>
<dbReference type="InterPro" id="IPR005119">
    <property type="entry name" value="LysR_subst-bd"/>
</dbReference>
<dbReference type="InterPro" id="IPR058163">
    <property type="entry name" value="LysR-type_TF_proteobact-type"/>
</dbReference>
<dbReference type="Proteomes" id="UP000014400">
    <property type="component" value="Unassembled WGS sequence"/>
</dbReference>
<comment type="similarity">
    <text evidence="1">Belongs to the LysR transcriptional regulatory family.</text>
</comment>
<evidence type="ECO:0000313" key="6">
    <source>
        <dbReference type="EMBL" id="EPD98167.1"/>
    </source>
</evidence>
<dbReference type="STRING" id="1203554.HMPREF1476_01873"/>
<proteinExistence type="inferred from homology"/>
<dbReference type="InterPro" id="IPR000847">
    <property type="entry name" value="LysR_HTH_N"/>
</dbReference>
<evidence type="ECO:0000256" key="4">
    <source>
        <dbReference type="ARBA" id="ARBA00023163"/>
    </source>
</evidence>
<name>S3BVP3_9BURK</name>
<dbReference type="PANTHER" id="PTHR30537:SF72">
    <property type="entry name" value="LYSR FAMILY TRANSCRIPTIONAL REGULATOR"/>
    <property type="match status" value="1"/>
</dbReference>
<dbReference type="PROSITE" id="PS50931">
    <property type="entry name" value="HTH_LYSR"/>
    <property type="match status" value="1"/>
</dbReference>
<dbReference type="CDD" id="cd08422">
    <property type="entry name" value="PBP2_CrgA_like"/>
    <property type="match status" value="1"/>
</dbReference>
<dbReference type="Gene3D" id="1.10.10.10">
    <property type="entry name" value="Winged helix-like DNA-binding domain superfamily/Winged helix DNA-binding domain"/>
    <property type="match status" value="1"/>
</dbReference>
<keyword evidence="4" id="KW-0804">Transcription</keyword>
<dbReference type="GO" id="GO:0003700">
    <property type="term" value="F:DNA-binding transcription factor activity"/>
    <property type="evidence" value="ECO:0007669"/>
    <property type="project" value="InterPro"/>
</dbReference>
<dbReference type="HOGENOM" id="CLU_039613_16_2_4"/>
<dbReference type="PATRIC" id="fig|1203554.3.peg.1953"/>
<dbReference type="EMBL" id="ATCF01000027">
    <property type="protein sequence ID" value="EPD98167.1"/>
    <property type="molecule type" value="Genomic_DNA"/>
</dbReference>
<dbReference type="RefSeq" id="WP_016475005.1">
    <property type="nucleotide sequence ID" value="NZ_KE150480.1"/>
</dbReference>
<feature type="domain" description="HTH lysR-type" evidence="5">
    <location>
        <begin position="5"/>
        <end position="62"/>
    </location>
</feature>
<accession>S3BVP3</accession>
<dbReference type="SUPFAM" id="SSF46785">
    <property type="entry name" value="Winged helix' DNA-binding domain"/>
    <property type="match status" value="1"/>
</dbReference>
<dbReference type="InterPro" id="IPR036390">
    <property type="entry name" value="WH_DNA-bd_sf"/>
</dbReference>
<evidence type="ECO:0000259" key="5">
    <source>
        <dbReference type="PROSITE" id="PS50931"/>
    </source>
</evidence>
<evidence type="ECO:0000256" key="3">
    <source>
        <dbReference type="ARBA" id="ARBA00023125"/>
    </source>
</evidence>
<dbReference type="Pfam" id="PF03466">
    <property type="entry name" value="LysR_substrate"/>
    <property type="match status" value="1"/>
</dbReference>
<evidence type="ECO:0000256" key="1">
    <source>
        <dbReference type="ARBA" id="ARBA00009437"/>
    </source>
</evidence>
<protein>
    <recommendedName>
        <fullName evidence="5">HTH lysR-type domain-containing protein</fullName>
    </recommendedName>
</protein>
<gene>
    <name evidence="6" type="ORF">HMPREF1476_01873</name>
</gene>
<dbReference type="SUPFAM" id="SSF53850">
    <property type="entry name" value="Periplasmic binding protein-like II"/>
    <property type="match status" value="1"/>
</dbReference>
<evidence type="ECO:0000256" key="2">
    <source>
        <dbReference type="ARBA" id="ARBA00023015"/>
    </source>
</evidence>
<dbReference type="GO" id="GO:0043565">
    <property type="term" value="F:sequence-specific DNA binding"/>
    <property type="evidence" value="ECO:0007669"/>
    <property type="project" value="TreeGrafter"/>
</dbReference>
<reference evidence="6 7" key="1">
    <citation type="submission" date="2013-04" db="EMBL/GenBank/DDBJ databases">
        <title>The Genome Sequence of Sutterella wadsworthensis HGA0223.</title>
        <authorList>
            <consortium name="The Broad Institute Genomics Platform"/>
            <person name="Earl A."/>
            <person name="Ward D."/>
            <person name="Feldgarden M."/>
            <person name="Gevers D."/>
            <person name="Schmidt T.M."/>
            <person name="Dover J."/>
            <person name="Dai D."/>
            <person name="Walker B."/>
            <person name="Young S."/>
            <person name="Zeng Q."/>
            <person name="Gargeya S."/>
            <person name="Fitzgerald M."/>
            <person name="Haas B."/>
            <person name="Abouelleil A."/>
            <person name="Allen A.W."/>
            <person name="Alvarado L."/>
            <person name="Arachchi H.M."/>
            <person name="Berlin A.M."/>
            <person name="Chapman S.B."/>
            <person name="Gainer-Dewar J."/>
            <person name="Goldberg J."/>
            <person name="Griggs A."/>
            <person name="Gujja S."/>
            <person name="Hansen M."/>
            <person name="Howarth C."/>
            <person name="Imamovic A."/>
            <person name="Ireland A."/>
            <person name="Larimer J."/>
            <person name="McCowan C."/>
            <person name="Murphy C."/>
            <person name="Pearson M."/>
            <person name="Poon T.W."/>
            <person name="Priest M."/>
            <person name="Roberts A."/>
            <person name="Saif S."/>
            <person name="Shea T."/>
            <person name="Sisk P."/>
            <person name="Sykes S."/>
            <person name="Wortman J."/>
            <person name="Nusbaum C."/>
            <person name="Birren B."/>
        </authorList>
    </citation>
    <scope>NUCLEOTIDE SEQUENCE [LARGE SCALE GENOMIC DNA]</scope>
    <source>
        <strain evidence="6 7">HGA0223</strain>
    </source>
</reference>
<dbReference type="PANTHER" id="PTHR30537">
    <property type="entry name" value="HTH-TYPE TRANSCRIPTIONAL REGULATOR"/>
    <property type="match status" value="1"/>
</dbReference>
<dbReference type="GO" id="GO:0006351">
    <property type="term" value="P:DNA-templated transcription"/>
    <property type="evidence" value="ECO:0007669"/>
    <property type="project" value="TreeGrafter"/>
</dbReference>
<keyword evidence="2" id="KW-0805">Transcription regulation</keyword>
<keyword evidence="7" id="KW-1185">Reference proteome</keyword>
<comment type="caution">
    <text evidence="6">The sequence shown here is derived from an EMBL/GenBank/DDBJ whole genome shotgun (WGS) entry which is preliminary data.</text>
</comment>
<keyword evidence="3" id="KW-0238">DNA-binding</keyword>
<dbReference type="Pfam" id="PF00126">
    <property type="entry name" value="HTH_1"/>
    <property type="match status" value="1"/>
</dbReference>